<dbReference type="SUPFAM" id="SSF53323">
    <property type="entry name" value="Pyruvate-ferredoxin oxidoreductase, PFOR, domain III"/>
    <property type="match status" value="1"/>
</dbReference>
<dbReference type="Gene3D" id="3.40.50.920">
    <property type="match status" value="1"/>
</dbReference>
<evidence type="ECO:0000256" key="2">
    <source>
        <dbReference type="ARBA" id="ARBA00022485"/>
    </source>
</evidence>
<keyword evidence="6" id="KW-0408">Iron</keyword>
<evidence type="ECO:0000313" key="10">
    <source>
        <dbReference type="Proteomes" id="UP000740754"/>
    </source>
</evidence>
<dbReference type="Pfam" id="PF17147">
    <property type="entry name" value="PFOR_II"/>
    <property type="match status" value="1"/>
</dbReference>
<evidence type="ECO:0000313" key="9">
    <source>
        <dbReference type="EMBL" id="NKN34057.1"/>
    </source>
</evidence>
<keyword evidence="5" id="KW-0560">Oxidoreductase</keyword>
<reference evidence="9 10" key="1">
    <citation type="submission" date="2020-04" db="EMBL/GenBank/DDBJ databases">
        <title>Draft Whole-Genome sequence of Marichromatium bheemlicum DSM 18632, type strain.</title>
        <authorList>
            <person name="Kyndt J.A."/>
            <person name="Meyer T.E."/>
        </authorList>
    </citation>
    <scope>NUCLEOTIDE SEQUENCE [LARGE SCALE GENOMIC DNA]</scope>
    <source>
        <strain evidence="9 10">DSM 18632</strain>
    </source>
</reference>
<dbReference type="SUPFAM" id="SSF52518">
    <property type="entry name" value="Thiamin diphosphate-binding fold (THDP-binding)"/>
    <property type="match status" value="2"/>
</dbReference>
<dbReference type="InterPro" id="IPR017900">
    <property type="entry name" value="4Fe4S_Fe_S_CS"/>
</dbReference>
<comment type="caution">
    <text evidence="9">The sequence shown here is derived from an EMBL/GenBank/DDBJ whole genome shotgun (WGS) entry which is preliminary data.</text>
</comment>
<keyword evidence="4" id="KW-0249">Electron transport</keyword>
<dbReference type="Pfam" id="PF01558">
    <property type="entry name" value="POR"/>
    <property type="match status" value="1"/>
</dbReference>
<dbReference type="Pfam" id="PF02775">
    <property type="entry name" value="TPP_enzyme_C"/>
    <property type="match status" value="1"/>
</dbReference>
<dbReference type="SUPFAM" id="SSF54862">
    <property type="entry name" value="4Fe-4S ferredoxins"/>
    <property type="match status" value="1"/>
</dbReference>
<evidence type="ECO:0000259" key="8">
    <source>
        <dbReference type="PROSITE" id="PS51379"/>
    </source>
</evidence>
<dbReference type="Gene3D" id="3.30.70.20">
    <property type="match status" value="2"/>
</dbReference>
<dbReference type="Gene3D" id="3.40.920.10">
    <property type="entry name" value="Pyruvate-ferredoxin oxidoreductase, PFOR, domain III"/>
    <property type="match status" value="1"/>
</dbReference>
<name>A0ABX1I930_9GAMM</name>
<dbReference type="InterPro" id="IPR009014">
    <property type="entry name" value="Transketo_C/PFOR_II"/>
</dbReference>
<dbReference type="EMBL" id="JAAXKX010000019">
    <property type="protein sequence ID" value="NKN34057.1"/>
    <property type="molecule type" value="Genomic_DNA"/>
</dbReference>
<dbReference type="InterPro" id="IPR029061">
    <property type="entry name" value="THDP-binding"/>
</dbReference>
<keyword evidence="2" id="KW-0004">4Fe-4S</keyword>
<evidence type="ECO:0000256" key="7">
    <source>
        <dbReference type="ARBA" id="ARBA00023014"/>
    </source>
</evidence>
<dbReference type="InterPro" id="IPR002880">
    <property type="entry name" value="Pyrv_Fd/Flavodoxin_OxRdtase_N"/>
</dbReference>
<dbReference type="InterPro" id="IPR011766">
    <property type="entry name" value="TPP_enzyme_TPP-bd"/>
</dbReference>
<dbReference type="InterPro" id="IPR017896">
    <property type="entry name" value="4Fe4S_Fe-S-bd"/>
</dbReference>
<keyword evidence="3" id="KW-0479">Metal-binding</keyword>
<dbReference type="InterPro" id="IPR002869">
    <property type="entry name" value="Pyrv_flavodox_OxRed_cen"/>
</dbReference>
<evidence type="ECO:0000256" key="3">
    <source>
        <dbReference type="ARBA" id="ARBA00022723"/>
    </source>
</evidence>
<keyword evidence="7" id="KW-0411">Iron-sulfur</keyword>
<gene>
    <name evidence="9" type="ORF">HF203_12590</name>
</gene>
<dbReference type="RefSeq" id="WP_168670237.1">
    <property type="nucleotide sequence ID" value="NZ_JAAXKX010000019.1"/>
</dbReference>
<evidence type="ECO:0000256" key="5">
    <source>
        <dbReference type="ARBA" id="ARBA00023002"/>
    </source>
</evidence>
<keyword evidence="1" id="KW-0813">Transport</keyword>
<dbReference type="PROSITE" id="PS00198">
    <property type="entry name" value="4FE4S_FER_1"/>
    <property type="match status" value="1"/>
</dbReference>
<evidence type="ECO:0000256" key="6">
    <source>
        <dbReference type="ARBA" id="ARBA00023004"/>
    </source>
</evidence>
<dbReference type="InterPro" id="IPR019752">
    <property type="entry name" value="Pyrv/ketoisovalerate_OxRed_cat"/>
</dbReference>
<organism evidence="9 10">
    <name type="scientific">Marichromatium bheemlicum</name>
    <dbReference type="NCBI Taxonomy" id="365339"/>
    <lineage>
        <taxon>Bacteria</taxon>
        <taxon>Pseudomonadati</taxon>
        <taxon>Pseudomonadota</taxon>
        <taxon>Gammaproteobacteria</taxon>
        <taxon>Chromatiales</taxon>
        <taxon>Chromatiaceae</taxon>
        <taxon>Marichromatium</taxon>
    </lineage>
</organism>
<dbReference type="Pfam" id="PF13370">
    <property type="entry name" value="Fer4_13"/>
    <property type="match status" value="1"/>
</dbReference>
<proteinExistence type="predicted"/>
<dbReference type="Gene3D" id="3.40.50.970">
    <property type="match status" value="2"/>
</dbReference>
<accession>A0ABX1I930</accession>
<keyword evidence="10" id="KW-1185">Reference proteome</keyword>
<sequence>MFGKKDDKQYKYPGTRMAMDGNAAVIMCEREASDAAGAYPITPSTQMGEFWAEEVAKGHLNVSGQPLIFVEPESEHAAAAVTAGMSMSGLRAVNFSSAQGVAFMHESLYAAVGKRLPYVLNIGSRAITKASLNVHCAHDDYHCIDDTGFFQVFAKNAQEAADLNLIARKVAELSLTPAAVGQDGFLTTHLIEPLQVPERALVEEFCGRPDDIIESPTPAQRLAYGPTRRRVPLVWDVDNPVASGTVQNQDAYMQAVAAQRPYFFDHIAEITDQCMDEFFELTGRRYHRAMGYRLEDADYVLLGQGSMVTQAAAVADYLRETRGVKVGVINLTMFRPFPGELIAAMVAGKKGVAVLERTDQPLAEDLPIMREVRAALAKSLENGMVEKGEAAPYPDYPSYGRGEMPRLYSGCYGLGSRDLQPEGLIAAVENMVPGGAQRKFFYLSVDFVREPVDPKDEIRIQGLKDAYPNIGELALRGSENPNLLPKGAVTVRMHSVGGWGAVTTGKNLAMTLYELLGYDIRANPKYGSEKKGQPTTYFLSAAPEPIRLNCEYTYVDVVLSPDPNVFTHSNPLAGLDRKGSFIIQSSLEDPEQVWASFPAAARKFIVDNEIRVFFIDGFKIAREEASNPELQFRMQGNAFQGAFFAASPLMERSGLDEAGLFAAIEEQLRAKFGAKGERVVQDNLRIVRRGFDEIVEIVDKPLVAGQLMPRQEPSLPVMLKVMPEGEGGISDVHRFWEQTGAFYASGHGDDNLADPQMALSLMPAASGVYRDMTQIRFEYPKFIPENCTACGNCITVCPDSALPGLVNSVSDIFSAAILRVERSMPTQHLRRECRNVEKRLRALININGETADLRQLIDQAILEVLAEFSGEEAQKAALEQEFGLLMQALGDYQFAVTKPYWSNREKQQKGSGGLFSITVNPYTCKGCMECIDVCNDGALVAEPQTDESIRQMQARWDMWLDLPTTDPDFIRIDDLDDKVGALETLLLDKTNYLSMVSGDGSCMGCGEKTALHLFTSTVTALMQPRVKRHLAELDDLINRLETHVRLKLAESMDLTNTAAITKALDEHKDSDLTLSGLTSELDQGNGARPVDPEWLKWATGLLDKLRHLKGQYTGNQPRASMGIVNATGCSSVWGATFPYSPYPFPWANHLFQDSPSMALGLFEGHMRKMGEGFKAIRQARMELEGRYNPADPACDLTYFGWKDFSDEEWLLCPPVVAVGGDGAMYDIGFQNLSRALMSGHPVKIMVLDTQVYSNTGGQACTSGFIGQVADMSPYGKAWKGKTEIRKEMGLIGMAHRTSFVLNSSASHLTHLLEGYIDGLNSRHPALFNVYTSCQPEHGIGDDMSNRQGRMAVESRAYPLFRYDPDAGSTFEECCSIEGNPQLERDWISWSIDYTNEDGEPASLEVPLTFADFALTEGRFRKHFRKAPPETWNDSMVPLAEFLELDEDDREGRFPYIWGVDGKNRLMRVLVSQELVLSCEERQQFWAQLRGLCGELNRIDLDRVRNEAKADMAQKLTANLLAMAGGEGGGIGALIGNGNGNGANGHGVNGANGHGVNGANGANGSSDWEPVWIETPECTGCDECVKINPAIFRYNAEHKAEIVDPKAGPFKDIVKAAEKCTAACIHPGTPWNPSEPGVDKLVKRAEKFQ</sequence>
<dbReference type="SUPFAM" id="SSF52922">
    <property type="entry name" value="TK C-terminal domain-like"/>
    <property type="match status" value="1"/>
</dbReference>
<dbReference type="Pfam" id="PF00037">
    <property type="entry name" value="Fer4"/>
    <property type="match status" value="1"/>
</dbReference>
<dbReference type="Proteomes" id="UP000740754">
    <property type="component" value="Unassembled WGS sequence"/>
</dbReference>
<evidence type="ECO:0000256" key="4">
    <source>
        <dbReference type="ARBA" id="ARBA00022982"/>
    </source>
</evidence>
<dbReference type="CDD" id="cd07034">
    <property type="entry name" value="TPP_PYR_PFOR_IOR-alpha_like"/>
    <property type="match status" value="1"/>
</dbReference>
<dbReference type="PANTHER" id="PTHR32154:SF0">
    <property type="entry name" value="PYRUVATE-FLAVODOXIN OXIDOREDUCTASE-RELATED"/>
    <property type="match status" value="1"/>
</dbReference>
<dbReference type="InterPro" id="IPR050722">
    <property type="entry name" value="Pyruvate:ferred/Flavod_OxRd"/>
</dbReference>
<dbReference type="Pfam" id="PF01855">
    <property type="entry name" value="POR_N"/>
    <property type="match status" value="1"/>
</dbReference>
<feature type="domain" description="4Fe-4S ferredoxin-type" evidence="8">
    <location>
        <begin position="915"/>
        <end position="944"/>
    </location>
</feature>
<protein>
    <submittedName>
        <fullName evidence="9">4Fe-4S binding protein</fullName>
    </submittedName>
</protein>
<feature type="domain" description="4Fe-4S ferredoxin-type" evidence="8">
    <location>
        <begin position="778"/>
        <end position="808"/>
    </location>
</feature>
<dbReference type="PANTHER" id="PTHR32154">
    <property type="entry name" value="PYRUVATE-FLAVODOXIN OXIDOREDUCTASE-RELATED"/>
    <property type="match status" value="1"/>
</dbReference>
<evidence type="ECO:0000256" key="1">
    <source>
        <dbReference type="ARBA" id="ARBA00022448"/>
    </source>
</evidence>
<dbReference type="InterPro" id="IPR033412">
    <property type="entry name" value="PFOR_II"/>
</dbReference>
<dbReference type="PROSITE" id="PS51379">
    <property type="entry name" value="4FE4S_FER_2"/>
    <property type="match status" value="2"/>
</dbReference>